<dbReference type="PANTHER" id="PTHR24096:SF149">
    <property type="entry name" value="AMP-BINDING DOMAIN-CONTAINING PROTEIN-RELATED"/>
    <property type="match status" value="1"/>
</dbReference>
<gene>
    <name evidence="5" type="ORF">BDY21DRAFT_335005</name>
</gene>
<feature type="domain" description="AMP-binding enzyme C-terminal" evidence="4">
    <location>
        <begin position="459"/>
        <end position="533"/>
    </location>
</feature>
<dbReference type="Pfam" id="PF13193">
    <property type="entry name" value="AMP-binding_C"/>
    <property type="match status" value="1"/>
</dbReference>
<dbReference type="InterPro" id="IPR025110">
    <property type="entry name" value="AMP-bd_C"/>
</dbReference>
<dbReference type="EMBL" id="MU001673">
    <property type="protein sequence ID" value="KAF2460313.1"/>
    <property type="molecule type" value="Genomic_DNA"/>
</dbReference>
<dbReference type="InterPro" id="IPR020845">
    <property type="entry name" value="AMP-binding_CS"/>
</dbReference>
<comment type="similarity">
    <text evidence="1">Belongs to the ATP-dependent AMP-binding enzyme family.</text>
</comment>
<dbReference type="Gene3D" id="3.30.300.30">
    <property type="match status" value="1"/>
</dbReference>
<organism evidence="5 6">
    <name type="scientific">Lineolata rhizophorae</name>
    <dbReference type="NCBI Taxonomy" id="578093"/>
    <lineage>
        <taxon>Eukaryota</taxon>
        <taxon>Fungi</taxon>
        <taxon>Dikarya</taxon>
        <taxon>Ascomycota</taxon>
        <taxon>Pezizomycotina</taxon>
        <taxon>Dothideomycetes</taxon>
        <taxon>Dothideomycetes incertae sedis</taxon>
        <taxon>Lineolatales</taxon>
        <taxon>Lineolataceae</taxon>
        <taxon>Lineolata</taxon>
    </lineage>
</organism>
<dbReference type="Pfam" id="PF00501">
    <property type="entry name" value="AMP-binding"/>
    <property type="match status" value="1"/>
</dbReference>
<dbReference type="InterPro" id="IPR042099">
    <property type="entry name" value="ANL_N_sf"/>
</dbReference>
<proteinExistence type="inferred from homology"/>
<reference evidence="5" key="1">
    <citation type="journal article" date="2020" name="Stud. Mycol.">
        <title>101 Dothideomycetes genomes: a test case for predicting lifestyles and emergence of pathogens.</title>
        <authorList>
            <person name="Haridas S."/>
            <person name="Albert R."/>
            <person name="Binder M."/>
            <person name="Bloem J."/>
            <person name="Labutti K."/>
            <person name="Salamov A."/>
            <person name="Andreopoulos B."/>
            <person name="Baker S."/>
            <person name="Barry K."/>
            <person name="Bills G."/>
            <person name="Bluhm B."/>
            <person name="Cannon C."/>
            <person name="Castanera R."/>
            <person name="Culley D."/>
            <person name="Daum C."/>
            <person name="Ezra D."/>
            <person name="Gonzalez J."/>
            <person name="Henrissat B."/>
            <person name="Kuo A."/>
            <person name="Liang C."/>
            <person name="Lipzen A."/>
            <person name="Lutzoni F."/>
            <person name="Magnuson J."/>
            <person name="Mondo S."/>
            <person name="Nolan M."/>
            <person name="Ohm R."/>
            <person name="Pangilinan J."/>
            <person name="Park H.-J."/>
            <person name="Ramirez L."/>
            <person name="Alfaro M."/>
            <person name="Sun H."/>
            <person name="Tritt A."/>
            <person name="Yoshinaga Y."/>
            <person name="Zwiers L.-H."/>
            <person name="Turgeon B."/>
            <person name="Goodwin S."/>
            <person name="Spatafora J."/>
            <person name="Crous P."/>
            <person name="Grigoriev I."/>
        </authorList>
    </citation>
    <scope>NUCLEOTIDE SEQUENCE</scope>
    <source>
        <strain evidence="5">ATCC 16933</strain>
    </source>
</reference>
<evidence type="ECO:0000256" key="2">
    <source>
        <dbReference type="ARBA" id="ARBA00022598"/>
    </source>
</evidence>
<keyword evidence="2 5" id="KW-0436">Ligase</keyword>
<sequence>MVFQQEKSIDLPNVDLLTLLFDHELCDAKELSVIHAEAADPSYSITKAQARKLTKQVAHSLRTHFGIGANGAGKDVVVTISSGQYLLPTAFYGIVAAGGVFSAASGSFTAAELARQIKDGDSNVVICCQYTKDVAIAAAKECGLGLDRVLVLRSYPKMSLRSVEGDLEMFGQGELDWERITDPQELKDRLICLLYSSGTTGIPKGVLISNQNLVAETVLPHALWREANAKLEAEGQSPFESRTLGHLPTAHIAGLQTSFINAFYEGGTVFWVPKFSFPEFLKYHKQYRLTIIVTVPPIYLLIAKMPDVTDQFDSVRLAISGAAPLSKELQYAASMRLGKGKTFISQAWGLSETTGSVTLLAHDKKDLTGSVSPLMPNMQMKVVDDDDNEVEEGERGEIVVKGPLICNGYHNNEKATKEVLRDGWLYTGDIGMLRDGLIYVVDRKKELIKYKGLQVAPAELEGLLLSHELIKDAAVIGIDTEETEVPRAYVVADKEKVSEEDIKAFVKNNAASHKQLRGGVVYIPAVPKSASGKILRKDLREMARREGNSKL</sequence>
<dbReference type="PROSITE" id="PS00455">
    <property type="entry name" value="AMP_BINDING"/>
    <property type="match status" value="1"/>
</dbReference>
<dbReference type="OrthoDB" id="1898221at2759"/>
<protein>
    <submittedName>
        <fullName evidence="5">4-coumarate-CoA ligase</fullName>
    </submittedName>
</protein>
<dbReference type="GO" id="GO:0019748">
    <property type="term" value="P:secondary metabolic process"/>
    <property type="evidence" value="ECO:0007669"/>
    <property type="project" value="TreeGrafter"/>
</dbReference>
<keyword evidence="6" id="KW-1185">Reference proteome</keyword>
<dbReference type="SUPFAM" id="SSF56801">
    <property type="entry name" value="Acetyl-CoA synthetase-like"/>
    <property type="match status" value="1"/>
</dbReference>
<dbReference type="FunFam" id="3.30.300.30:FF:000007">
    <property type="entry name" value="4-coumarate--CoA ligase 2"/>
    <property type="match status" value="1"/>
</dbReference>
<dbReference type="GO" id="GO:0016405">
    <property type="term" value="F:CoA-ligase activity"/>
    <property type="evidence" value="ECO:0007669"/>
    <property type="project" value="TreeGrafter"/>
</dbReference>
<name>A0A6A6PA52_9PEZI</name>
<evidence type="ECO:0000256" key="1">
    <source>
        <dbReference type="ARBA" id="ARBA00006432"/>
    </source>
</evidence>
<dbReference type="Proteomes" id="UP000799766">
    <property type="component" value="Unassembled WGS sequence"/>
</dbReference>
<evidence type="ECO:0000259" key="4">
    <source>
        <dbReference type="Pfam" id="PF13193"/>
    </source>
</evidence>
<feature type="domain" description="AMP-dependent synthetase/ligase" evidence="3">
    <location>
        <begin position="41"/>
        <end position="410"/>
    </location>
</feature>
<dbReference type="InterPro" id="IPR000873">
    <property type="entry name" value="AMP-dep_synth/lig_dom"/>
</dbReference>
<evidence type="ECO:0000259" key="3">
    <source>
        <dbReference type="Pfam" id="PF00501"/>
    </source>
</evidence>
<evidence type="ECO:0000313" key="6">
    <source>
        <dbReference type="Proteomes" id="UP000799766"/>
    </source>
</evidence>
<evidence type="ECO:0000313" key="5">
    <source>
        <dbReference type="EMBL" id="KAF2460313.1"/>
    </source>
</evidence>
<accession>A0A6A6PA52</accession>
<dbReference type="InterPro" id="IPR045851">
    <property type="entry name" value="AMP-bd_C_sf"/>
</dbReference>
<dbReference type="Gene3D" id="3.40.50.12780">
    <property type="entry name" value="N-terminal domain of ligase-like"/>
    <property type="match status" value="1"/>
</dbReference>
<dbReference type="AlphaFoldDB" id="A0A6A6PA52"/>
<dbReference type="PANTHER" id="PTHR24096">
    <property type="entry name" value="LONG-CHAIN-FATTY-ACID--COA LIGASE"/>
    <property type="match status" value="1"/>
</dbReference>